<gene>
    <name evidence="2" type="ORF">AWRI3578_g1385</name>
</gene>
<keyword evidence="1" id="KW-0677">Repeat</keyword>
<dbReference type="AlphaFoldDB" id="A0A1E5RSZ1"/>
<evidence type="ECO:0000313" key="2">
    <source>
        <dbReference type="EMBL" id="OEJ90032.1"/>
    </source>
</evidence>
<evidence type="ECO:0000256" key="1">
    <source>
        <dbReference type="ARBA" id="ARBA00022737"/>
    </source>
</evidence>
<dbReference type="InterPro" id="IPR006597">
    <property type="entry name" value="Sel1-like"/>
</dbReference>
<dbReference type="SMART" id="SM00671">
    <property type="entry name" value="SEL1"/>
    <property type="match status" value="7"/>
</dbReference>
<organism evidence="2 3">
    <name type="scientific">Hanseniaspora opuntiae</name>
    <dbReference type="NCBI Taxonomy" id="211096"/>
    <lineage>
        <taxon>Eukaryota</taxon>
        <taxon>Fungi</taxon>
        <taxon>Dikarya</taxon>
        <taxon>Ascomycota</taxon>
        <taxon>Saccharomycotina</taxon>
        <taxon>Saccharomycetes</taxon>
        <taxon>Saccharomycodales</taxon>
        <taxon>Saccharomycodaceae</taxon>
        <taxon>Hanseniaspora</taxon>
    </lineage>
</organism>
<dbReference type="Gene3D" id="1.25.40.10">
    <property type="entry name" value="Tetratricopeptide repeat domain"/>
    <property type="match status" value="2"/>
</dbReference>
<dbReference type="EMBL" id="LPNL01000003">
    <property type="protein sequence ID" value="OEJ90032.1"/>
    <property type="molecule type" value="Genomic_DNA"/>
</dbReference>
<dbReference type="PANTHER" id="PTHR46430">
    <property type="entry name" value="PROTEIN SKT5-RELATED"/>
    <property type="match status" value="1"/>
</dbReference>
<dbReference type="SUPFAM" id="SSF81901">
    <property type="entry name" value="HCP-like"/>
    <property type="match status" value="2"/>
</dbReference>
<name>A0A1E5RSZ1_9ASCO</name>
<dbReference type="OrthoDB" id="272077at2759"/>
<evidence type="ECO:0000313" key="3">
    <source>
        <dbReference type="Proteomes" id="UP000095605"/>
    </source>
</evidence>
<keyword evidence="3" id="KW-1185">Reference proteome</keyword>
<proteinExistence type="predicted"/>
<dbReference type="InterPro" id="IPR051726">
    <property type="entry name" value="Chitin_Synth_Reg"/>
</dbReference>
<comment type="caution">
    <text evidence="2">The sequence shown here is derived from an EMBL/GenBank/DDBJ whole genome shotgun (WGS) entry which is preliminary data.</text>
</comment>
<protein>
    <submittedName>
        <fullName evidence="2">Protein SKT5</fullName>
    </submittedName>
</protein>
<reference evidence="3" key="1">
    <citation type="journal article" date="2016" name="Genome Announc.">
        <title>Genome sequences of three species of Hanseniaspora isolated from spontaneous wine fermentations.</title>
        <authorList>
            <person name="Sternes P.R."/>
            <person name="Lee D."/>
            <person name="Kutyna D.R."/>
            <person name="Borneman A.R."/>
        </authorList>
    </citation>
    <scope>NUCLEOTIDE SEQUENCE [LARGE SCALE GENOMIC DNA]</scope>
    <source>
        <strain evidence="3">AWRI3578</strain>
    </source>
</reference>
<dbReference type="Pfam" id="PF08238">
    <property type="entry name" value="Sel1"/>
    <property type="match status" value="7"/>
</dbReference>
<dbReference type="InterPro" id="IPR011990">
    <property type="entry name" value="TPR-like_helical_dom_sf"/>
</dbReference>
<dbReference type="Proteomes" id="UP000095605">
    <property type="component" value="Unassembled WGS sequence"/>
</dbReference>
<dbReference type="PANTHER" id="PTHR46430:SF1">
    <property type="entry name" value="CHITIN SYNTHASE REGULATOR SKT5-RELATED"/>
    <property type="match status" value="1"/>
</dbReference>
<accession>A0A1E5RSZ1</accession>
<sequence>MNENMRLSTFKPLNFIPKIMGFELLDSAETISTDSNGEMPNSSFSSDGSNNSFSMEEVNHLSYIDSQTSGFISDDKVKILSNDNLAPVLYKPNIDHKQSFLTLNNSFKKSFDEPPDKYKKKISSTDMNDSYRNGNNISKFAIDSVTIYKKSNASSSPEESPTSTQSHANTVVIEQQQPSGSLIINDCTNILSSESAYKNKIETIKMYRDTLLKTKDTGLMSDFAVFLLKTGLEIYEDNNKVGNKIIKEGCYYLKKMAMKGDVEAQYILGDVYANDTLNCKNLKQSRILFETAAKKEHPESAYRAALCYEKGIGVSRNSRKALTFFKFAASRHHTQSMHKLGIFYFKGQMGVPKTVVTQQNGIKWLSRAVANGDENSAEAAYELAKIYEKGFLDIVIPDINYAVSLYVHASSLGHNKSNTKLGQIYEKNDNTTIKQNKMLSIHYYTIASNGDNPDSNAQLKLSFFNLLGVDNIMKPDLNQAFFWAEKAANSENSDAEYTLGYYYEKGIGCDKNEEKADDWFKKSFQHGNIKALKKLKKDHISFGMNDSTTSFVSDVASETKFSLDIKLKKNRLIGFMKRKKQEFEDRFEPIESDEDKLRSSCTGMLSNTTDAQSDFFSTALPYIDTVGIPQMIKTIEHHNEKTFLHSKRLKRIFRPL</sequence>